<dbReference type="PANTHER" id="PTHR31973">
    <property type="entry name" value="POLYPROTEIN, PUTATIVE-RELATED"/>
    <property type="match status" value="1"/>
</dbReference>
<evidence type="ECO:0000313" key="3">
    <source>
        <dbReference type="Proteomes" id="UP001459277"/>
    </source>
</evidence>
<evidence type="ECO:0000313" key="2">
    <source>
        <dbReference type="EMBL" id="KAK9998941.1"/>
    </source>
</evidence>
<dbReference type="PANTHER" id="PTHR31973:SF195">
    <property type="entry name" value="MUDR FAMILY TRANSPOSASE"/>
    <property type="match status" value="1"/>
</dbReference>
<sequence>MDQDPGTQYFYHTIPRSVSGNTLLRYVFWAFAPCIDGFRHCKPVISIDKTHLYGKYRGVLLIAMATNANNKVFPLAFAIVNKELGISWGWFLECLRVSLWDEIVDKDICVISDRHVGIQNAIAA</sequence>
<dbReference type="InterPro" id="IPR018289">
    <property type="entry name" value="MULE_transposase_dom"/>
</dbReference>
<dbReference type="EMBL" id="JAZDWU010000006">
    <property type="protein sequence ID" value="KAK9998941.1"/>
    <property type="molecule type" value="Genomic_DNA"/>
</dbReference>
<dbReference type="Proteomes" id="UP001459277">
    <property type="component" value="Unassembled WGS sequence"/>
</dbReference>
<comment type="caution">
    <text evidence="2">The sequence shown here is derived from an EMBL/GenBank/DDBJ whole genome shotgun (WGS) entry which is preliminary data.</text>
</comment>
<organism evidence="2 3">
    <name type="scientific">Lithocarpus litseifolius</name>
    <dbReference type="NCBI Taxonomy" id="425828"/>
    <lineage>
        <taxon>Eukaryota</taxon>
        <taxon>Viridiplantae</taxon>
        <taxon>Streptophyta</taxon>
        <taxon>Embryophyta</taxon>
        <taxon>Tracheophyta</taxon>
        <taxon>Spermatophyta</taxon>
        <taxon>Magnoliopsida</taxon>
        <taxon>eudicotyledons</taxon>
        <taxon>Gunneridae</taxon>
        <taxon>Pentapetalae</taxon>
        <taxon>rosids</taxon>
        <taxon>fabids</taxon>
        <taxon>Fagales</taxon>
        <taxon>Fagaceae</taxon>
        <taxon>Lithocarpus</taxon>
    </lineage>
</organism>
<evidence type="ECO:0000259" key="1">
    <source>
        <dbReference type="Pfam" id="PF10551"/>
    </source>
</evidence>
<reference evidence="2 3" key="1">
    <citation type="submission" date="2024-01" db="EMBL/GenBank/DDBJ databases">
        <title>A telomere-to-telomere, gap-free genome of sweet tea (Lithocarpus litseifolius).</title>
        <authorList>
            <person name="Zhou J."/>
        </authorList>
    </citation>
    <scope>NUCLEOTIDE SEQUENCE [LARGE SCALE GENOMIC DNA]</scope>
    <source>
        <strain evidence="2">Zhou-2022a</strain>
        <tissue evidence="2">Leaf</tissue>
    </source>
</reference>
<proteinExistence type="predicted"/>
<protein>
    <recommendedName>
        <fullName evidence="1">MULE transposase domain-containing protein</fullName>
    </recommendedName>
</protein>
<name>A0AAW2CL21_9ROSI</name>
<dbReference type="AlphaFoldDB" id="A0AAW2CL21"/>
<feature type="domain" description="MULE transposase" evidence="1">
    <location>
        <begin position="44"/>
        <end position="123"/>
    </location>
</feature>
<gene>
    <name evidence="2" type="ORF">SO802_018544</name>
</gene>
<accession>A0AAW2CL21</accession>
<dbReference type="Pfam" id="PF10551">
    <property type="entry name" value="MULE"/>
    <property type="match status" value="1"/>
</dbReference>
<keyword evidence="3" id="KW-1185">Reference proteome</keyword>